<evidence type="ECO:0000256" key="1">
    <source>
        <dbReference type="SAM" id="Phobius"/>
    </source>
</evidence>
<name>A0A1G1YQE5_9BACT</name>
<evidence type="ECO:0000313" key="2">
    <source>
        <dbReference type="EMBL" id="OGY54572.1"/>
    </source>
</evidence>
<proteinExistence type="predicted"/>
<dbReference type="SMART" id="SM01325">
    <property type="entry name" value="DUF3160"/>
    <property type="match status" value="1"/>
</dbReference>
<comment type="caution">
    <text evidence="2">The sequence shown here is derived from an EMBL/GenBank/DDBJ whole genome shotgun (WGS) entry which is preliminary data.</text>
</comment>
<dbReference type="Pfam" id="PF11369">
    <property type="entry name" value="DUF3160"/>
    <property type="match status" value="1"/>
</dbReference>
<keyword evidence="1" id="KW-0812">Transmembrane</keyword>
<evidence type="ECO:0000313" key="3">
    <source>
        <dbReference type="Proteomes" id="UP000178944"/>
    </source>
</evidence>
<keyword evidence="1" id="KW-0472">Membrane</keyword>
<dbReference type="Proteomes" id="UP000178944">
    <property type="component" value="Unassembled WGS sequence"/>
</dbReference>
<evidence type="ECO:0008006" key="4">
    <source>
        <dbReference type="Google" id="ProtNLM"/>
    </source>
</evidence>
<dbReference type="InterPro" id="IPR022601">
    <property type="entry name" value="DUF3160"/>
</dbReference>
<dbReference type="AlphaFoldDB" id="A0A1G1YQE5"/>
<protein>
    <recommendedName>
        <fullName evidence="4">DUF3160 domain-containing protein</fullName>
    </recommendedName>
</protein>
<feature type="transmembrane region" description="Helical" evidence="1">
    <location>
        <begin position="7"/>
        <end position="30"/>
    </location>
</feature>
<dbReference type="EMBL" id="MHIQ01000034">
    <property type="protein sequence ID" value="OGY54572.1"/>
    <property type="molecule type" value="Genomic_DNA"/>
</dbReference>
<organism evidence="2 3">
    <name type="scientific">Candidatus Buchananbacteria bacterium RIFCSPLOWO2_01_FULL_56_15</name>
    <dbReference type="NCBI Taxonomy" id="1797547"/>
    <lineage>
        <taxon>Bacteria</taxon>
        <taxon>Candidatus Buchananiibacteriota</taxon>
    </lineage>
</organism>
<gene>
    <name evidence="2" type="ORF">A2951_02410</name>
</gene>
<reference evidence="2 3" key="1">
    <citation type="journal article" date="2016" name="Nat. Commun.">
        <title>Thousands of microbial genomes shed light on interconnected biogeochemical processes in an aquifer system.</title>
        <authorList>
            <person name="Anantharaman K."/>
            <person name="Brown C.T."/>
            <person name="Hug L.A."/>
            <person name="Sharon I."/>
            <person name="Castelle C.J."/>
            <person name="Probst A.J."/>
            <person name="Thomas B.C."/>
            <person name="Singh A."/>
            <person name="Wilkins M.J."/>
            <person name="Karaoz U."/>
            <person name="Brodie E.L."/>
            <person name="Williams K.H."/>
            <person name="Hubbard S.S."/>
            <person name="Banfield J.F."/>
        </authorList>
    </citation>
    <scope>NUCLEOTIDE SEQUENCE [LARGE SCALE GENOMIC DNA]</scope>
</reference>
<keyword evidence="1" id="KW-1133">Transmembrane helix</keyword>
<sequence>MEKKKLFLVIAIVVIVLLLIAAVMALVLLLKSQRAPVPTNLNEAAPISATTPGVLPTTPSTNTTANGQLSGQAQTLQKEKQFISSYYQPVDAGYQATVTGPSLPLQNAKEAVVNYRDFSRKLDVEPFLPAVADHGFAIIDAPFPGEAANWQDAYAAINGKNLPVFVTSDALAGVYQDTLAIVYKEIEQQKFYPALWNFLHGMFNQVKSRYEARLQRFGIETDAITEANRLELAYLATALQLLRPDPNQVKESFGVSQQSFTTQEAETYTFTVPTYLRDEINREISLIGQRAPSAKSPLFLYQQSYTAYATPAEYQSSEKLKNYYLAITWLREQQFPLFSQADDCPACLLDEQDHLVNFLAGLYLTHDLSSQQERKNQWANIYKSMAFFQGLESDLTYLDYQAALETLFGPNYQLNDLFGADSKTTKENVKKIQAALDQFESFSLLSGRQPNDRLANLRLLRGYHLIGDTLFKELTNATALDVFNLLDNPAARTVLEQQHDDRDQRYQQNLNNFKNQLAEFNQNTWHDNAQLSVLSAQRSLTLDKTSGFPPFMRTDAWVKKSLNTSLAVWVNSHRPIVLERVPLESRSGFQSYFPYGYVEPQVAFYAQLLSNVNMIREGFIALQILNESDRSLLRLTALESVLEQAMAIARKELRNELPSIEEFNFINGFETSVESVTGDLKRQNLNNSFQYRYDAVPTAILNEQISGFKYVLVTYPDPEGRLFFAIGPIFNYTEGKNGSLIKAPWQRALGL</sequence>
<accession>A0A1G1YQE5</accession>